<dbReference type="eggNOG" id="COG3415">
    <property type="taxonomic scope" value="Bacteria"/>
</dbReference>
<dbReference type="AlphaFoldDB" id="Q118K0"/>
<feature type="domain" description="Paired" evidence="2">
    <location>
        <begin position="4"/>
        <end position="62"/>
    </location>
</feature>
<dbReference type="Gene3D" id="1.10.10.10">
    <property type="entry name" value="Winged helix-like DNA-binding domain superfamily/Winged helix DNA-binding domain"/>
    <property type="match status" value="1"/>
</dbReference>
<name>Q118K0_TRIEI</name>
<reference evidence="3" key="1">
    <citation type="submission" date="2006-06" db="EMBL/GenBank/DDBJ databases">
        <title>Complete sequence of Trichodesmium erythraeum IMS101.</title>
        <authorList>
            <consortium name="US DOE Joint Genome Institute"/>
            <person name="Copeland A."/>
            <person name="Lucas S."/>
            <person name="Lapidus A."/>
            <person name="Barry K."/>
            <person name="Detter J.C."/>
            <person name="Glavina del Rio T."/>
            <person name="Hammon N."/>
            <person name="Israni S."/>
            <person name="Dalin E."/>
            <person name="Tice H."/>
            <person name="Pitluck S."/>
            <person name="Kiss H."/>
            <person name="Munk A.C."/>
            <person name="Brettin T."/>
            <person name="Bruce D."/>
            <person name="Han C."/>
            <person name="Tapia R."/>
            <person name="Gilna P."/>
            <person name="Schmutz J."/>
            <person name="Larimer F."/>
            <person name="Land M."/>
            <person name="Hauser L."/>
            <person name="Kyrpides N."/>
            <person name="Kim E."/>
            <person name="Richardson P."/>
        </authorList>
    </citation>
    <scope>NUCLEOTIDE SEQUENCE [LARGE SCALE GENOMIC DNA]</scope>
    <source>
        <strain evidence="3">IMS101</strain>
    </source>
</reference>
<keyword evidence="1" id="KW-0563">Paired box</keyword>
<dbReference type="InterPro" id="IPR001523">
    <property type="entry name" value="Paired_dom"/>
</dbReference>
<dbReference type="InterPro" id="IPR009057">
    <property type="entry name" value="Homeodomain-like_sf"/>
</dbReference>
<evidence type="ECO:0000313" key="3">
    <source>
        <dbReference type="EMBL" id="ABG50074.1"/>
    </source>
</evidence>
<dbReference type="SUPFAM" id="SSF46689">
    <property type="entry name" value="Homeodomain-like"/>
    <property type="match status" value="1"/>
</dbReference>
<gene>
    <name evidence="3" type="ordered locus">Tery_0632</name>
</gene>
<organism evidence="3">
    <name type="scientific">Trichodesmium erythraeum (strain IMS101)</name>
    <dbReference type="NCBI Taxonomy" id="203124"/>
    <lineage>
        <taxon>Bacteria</taxon>
        <taxon>Bacillati</taxon>
        <taxon>Cyanobacteriota</taxon>
        <taxon>Cyanophyceae</taxon>
        <taxon>Oscillatoriophycideae</taxon>
        <taxon>Oscillatoriales</taxon>
        <taxon>Microcoleaceae</taxon>
        <taxon>Trichodesmium</taxon>
    </lineage>
</organism>
<dbReference type="GO" id="GO:0003677">
    <property type="term" value="F:DNA binding"/>
    <property type="evidence" value="ECO:0007669"/>
    <property type="project" value="InterPro"/>
</dbReference>
<sequence>MMKPYSIDLRKKIIEIWEKEKISIRKLAQRFGVSKSFIQKLIKKYQETGDIRPLTRGGSIPSKLNS</sequence>
<evidence type="ECO:0000256" key="1">
    <source>
        <dbReference type="ARBA" id="ARBA00022724"/>
    </source>
</evidence>
<dbReference type="EMBL" id="CP000393">
    <property type="protein sequence ID" value="ABG50074.1"/>
    <property type="molecule type" value="Genomic_DNA"/>
</dbReference>
<dbReference type="Pfam" id="PF00292">
    <property type="entry name" value="PAX"/>
    <property type="match status" value="1"/>
</dbReference>
<dbReference type="HOGENOM" id="CLU_202314_1_0_3"/>
<dbReference type="GO" id="GO:0006355">
    <property type="term" value="P:regulation of DNA-templated transcription"/>
    <property type="evidence" value="ECO:0007669"/>
    <property type="project" value="InterPro"/>
</dbReference>
<dbReference type="InterPro" id="IPR036388">
    <property type="entry name" value="WH-like_DNA-bd_sf"/>
</dbReference>
<accession>Q118K0</accession>
<proteinExistence type="predicted"/>
<evidence type="ECO:0000259" key="2">
    <source>
        <dbReference type="Pfam" id="PF00292"/>
    </source>
</evidence>
<protein>
    <submittedName>
        <fullName evidence="3">Transposase</fullName>
    </submittedName>
</protein>
<dbReference type="KEGG" id="ter:Tery_0632"/>